<keyword evidence="3" id="KW-1185">Reference proteome</keyword>
<dbReference type="EMBL" id="JPKZ01001231">
    <property type="protein sequence ID" value="KHN83068.1"/>
    <property type="molecule type" value="Genomic_DNA"/>
</dbReference>
<feature type="region of interest" description="Disordered" evidence="1">
    <location>
        <begin position="68"/>
        <end position="92"/>
    </location>
</feature>
<evidence type="ECO:0000313" key="2">
    <source>
        <dbReference type="EMBL" id="KHN83068.1"/>
    </source>
</evidence>
<dbReference type="Proteomes" id="UP000031036">
    <property type="component" value="Unassembled WGS sequence"/>
</dbReference>
<proteinExistence type="predicted"/>
<sequence length="208" mass="23530">MDGCRNKTILEAVLVNSDRRAPANTLASAKGFSLIFFSGSPKRQQKPPEEFGSTKHIFSTTGYLRNSSLSKKLRSNGSPKRQQKPPEEFGSTKHIFSTTGYLRNSSLSKKLRTKKRCMGIQGTDNSDLCRSNGLMNGSKAKVGKLDNHRKQGWLRRRRMNRQPPHGYCAAWSWLVPESGERRFKRNETSAISDIAFFGHIQINARDRL</sequence>
<name>A0A0B2VND0_TOXCA</name>
<dbReference type="AlphaFoldDB" id="A0A0B2VND0"/>
<organism evidence="2 3">
    <name type="scientific">Toxocara canis</name>
    <name type="common">Canine roundworm</name>
    <dbReference type="NCBI Taxonomy" id="6265"/>
    <lineage>
        <taxon>Eukaryota</taxon>
        <taxon>Metazoa</taxon>
        <taxon>Ecdysozoa</taxon>
        <taxon>Nematoda</taxon>
        <taxon>Chromadorea</taxon>
        <taxon>Rhabditida</taxon>
        <taxon>Spirurina</taxon>
        <taxon>Ascaridomorpha</taxon>
        <taxon>Ascaridoidea</taxon>
        <taxon>Toxocaridae</taxon>
        <taxon>Toxocara</taxon>
    </lineage>
</organism>
<comment type="caution">
    <text evidence="2">The sequence shown here is derived from an EMBL/GenBank/DDBJ whole genome shotgun (WGS) entry which is preliminary data.</text>
</comment>
<accession>A0A0B2VND0</accession>
<protein>
    <submittedName>
        <fullName evidence="2">Uncharacterized protein</fullName>
    </submittedName>
</protein>
<evidence type="ECO:0000256" key="1">
    <source>
        <dbReference type="SAM" id="MobiDB-lite"/>
    </source>
</evidence>
<reference evidence="2 3" key="1">
    <citation type="submission" date="2014-11" db="EMBL/GenBank/DDBJ databases">
        <title>Genetic blueprint of the zoonotic pathogen Toxocara canis.</title>
        <authorList>
            <person name="Zhu X.-Q."/>
            <person name="Korhonen P.K."/>
            <person name="Cai H."/>
            <person name="Young N.D."/>
            <person name="Nejsum P."/>
            <person name="von Samson-Himmelstjerna G."/>
            <person name="Boag P.R."/>
            <person name="Tan P."/>
            <person name="Li Q."/>
            <person name="Min J."/>
            <person name="Yang Y."/>
            <person name="Wang X."/>
            <person name="Fang X."/>
            <person name="Hall R.S."/>
            <person name="Hofmann A."/>
            <person name="Sternberg P.W."/>
            <person name="Jex A.R."/>
            <person name="Gasser R.B."/>
        </authorList>
    </citation>
    <scope>NUCLEOTIDE SEQUENCE [LARGE SCALE GENOMIC DNA]</scope>
    <source>
        <strain evidence="2">PN_DK_2014</strain>
    </source>
</reference>
<evidence type="ECO:0000313" key="3">
    <source>
        <dbReference type="Proteomes" id="UP000031036"/>
    </source>
</evidence>
<gene>
    <name evidence="2" type="ORF">Tcan_04904</name>
</gene>